<dbReference type="Pfam" id="PF07992">
    <property type="entry name" value="Pyr_redox_2"/>
    <property type="match status" value="1"/>
</dbReference>
<gene>
    <name evidence="2" type="ORF">JDV02_005509</name>
</gene>
<name>A0A9Q8QGM6_9HYPO</name>
<reference evidence="2" key="1">
    <citation type="submission" date="2021-11" db="EMBL/GenBank/DDBJ databases">
        <title>Purpureocillium_takamizusanense_genome.</title>
        <authorList>
            <person name="Nguyen N.-H."/>
        </authorList>
    </citation>
    <scope>NUCLEOTIDE SEQUENCE</scope>
    <source>
        <strain evidence="2">PT3</strain>
    </source>
</reference>
<keyword evidence="3" id="KW-1185">Reference proteome</keyword>
<dbReference type="OrthoDB" id="202203at2759"/>
<proteinExistence type="predicted"/>
<organism evidence="2 3">
    <name type="scientific">Purpureocillium takamizusanense</name>
    <dbReference type="NCBI Taxonomy" id="2060973"/>
    <lineage>
        <taxon>Eukaryota</taxon>
        <taxon>Fungi</taxon>
        <taxon>Dikarya</taxon>
        <taxon>Ascomycota</taxon>
        <taxon>Pezizomycotina</taxon>
        <taxon>Sordariomycetes</taxon>
        <taxon>Hypocreomycetidae</taxon>
        <taxon>Hypocreales</taxon>
        <taxon>Ophiocordycipitaceae</taxon>
        <taxon>Purpureocillium</taxon>
    </lineage>
</organism>
<dbReference type="GO" id="GO:0005737">
    <property type="term" value="C:cytoplasm"/>
    <property type="evidence" value="ECO:0007669"/>
    <property type="project" value="TreeGrafter"/>
</dbReference>
<accession>A0A9Q8QGM6</accession>
<dbReference type="PRINTS" id="PR00368">
    <property type="entry name" value="FADPNR"/>
</dbReference>
<dbReference type="RefSeq" id="XP_047842799.1">
    <property type="nucleotide sequence ID" value="XM_047986816.1"/>
</dbReference>
<dbReference type="AlphaFoldDB" id="A0A9Q8QGM6"/>
<dbReference type="GeneID" id="72067458"/>
<evidence type="ECO:0000313" key="2">
    <source>
        <dbReference type="EMBL" id="UNI19318.1"/>
    </source>
</evidence>
<evidence type="ECO:0000313" key="3">
    <source>
        <dbReference type="Proteomes" id="UP000829364"/>
    </source>
</evidence>
<evidence type="ECO:0000259" key="1">
    <source>
        <dbReference type="Pfam" id="PF07992"/>
    </source>
</evidence>
<dbReference type="PRINTS" id="PR00411">
    <property type="entry name" value="PNDRDTASEI"/>
</dbReference>
<dbReference type="Proteomes" id="UP000829364">
    <property type="component" value="Chromosome 4"/>
</dbReference>
<sequence length="437" mass="47657">MLAKATLYAKLASYMLFVLWGELRRSVRTALVQRRIRRRPSSAASTPRTRNIVIVGANFSGHHVAYILTSSLPPDSPYRVVVIEPNSHFQFTWVLPRLCVVKGHEHKAFIPYGGLVRDNPEGVLRWVTDRVASVTEKAVHLANSGEDVPYDILVIATGSGVDKGLPSRVNATDKLAGMKLIQELQQRIELAETVVVVGGGAAGVEIATDAKHLYPKKNVILVHSRDAVMHRFGRGLQNSALEALQTLGVEVILNERVNEGGRESGAIVLRSGRKVLCDLVIDCTGQKPSSQVIESLVPTAISPNGHIKVKDTLQIDAANVPNVYACGDVADTHTPNPNARSAMRQATVVAENILLVTQGQEPKHKYTNLWADGVIKLTLGLDRSITHLGDGKSELLFKGKETDEALMSAMCWSRMGQKPFEDPYMAKAETETTSLSV</sequence>
<dbReference type="PANTHER" id="PTHR43735:SF5">
    <property type="entry name" value="FAD_NAD(P)-BINDING DOMAIN-CONTAINING PROTEIN"/>
    <property type="match status" value="1"/>
</dbReference>
<dbReference type="PANTHER" id="PTHR43735">
    <property type="entry name" value="APOPTOSIS-INDUCING FACTOR 1"/>
    <property type="match status" value="1"/>
</dbReference>
<dbReference type="Gene3D" id="3.50.50.100">
    <property type="match status" value="1"/>
</dbReference>
<dbReference type="KEGG" id="ptkz:JDV02_005509"/>
<dbReference type="InterPro" id="IPR023753">
    <property type="entry name" value="FAD/NAD-binding_dom"/>
</dbReference>
<feature type="domain" description="FAD/NAD(P)-binding" evidence="1">
    <location>
        <begin position="51"/>
        <end position="344"/>
    </location>
</feature>
<dbReference type="GO" id="GO:0004174">
    <property type="term" value="F:electron-transferring-flavoprotein dehydrogenase activity"/>
    <property type="evidence" value="ECO:0007669"/>
    <property type="project" value="TreeGrafter"/>
</dbReference>
<dbReference type="InterPro" id="IPR036188">
    <property type="entry name" value="FAD/NAD-bd_sf"/>
</dbReference>
<dbReference type="GO" id="GO:0050660">
    <property type="term" value="F:flavin adenine dinucleotide binding"/>
    <property type="evidence" value="ECO:0007669"/>
    <property type="project" value="TreeGrafter"/>
</dbReference>
<dbReference type="SUPFAM" id="SSF51905">
    <property type="entry name" value="FAD/NAD(P)-binding domain"/>
    <property type="match status" value="1"/>
</dbReference>
<dbReference type="EMBL" id="CP086357">
    <property type="protein sequence ID" value="UNI19318.1"/>
    <property type="molecule type" value="Genomic_DNA"/>
</dbReference>
<protein>
    <recommendedName>
        <fullName evidence="1">FAD/NAD(P)-binding domain-containing protein</fullName>
    </recommendedName>
</protein>